<feature type="transmembrane region" description="Helical" evidence="1">
    <location>
        <begin position="62"/>
        <end position="81"/>
    </location>
</feature>
<feature type="transmembrane region" description="Helical" evidence="1">
    <location>
        <begin position="93"/>
        <end position="110"/>
    </location>
</feature>
<protein>
    <recommendedName>
        <fullName evidence="4">Integral membrane protein</fullName>
    </recommendedName>
</protein>
<accession>A0A1C4W3F1</accession>
<feature type="transmembrane region" description="Helical" evidence="1">
    <location>
        <begin position="116"/>
        <end position="134"/>
    </location>
</feature>
<sequence length="144" mass="14934">MGGTVPRSVTGIVARVTIDSGPVPDTLRWAVRLLRGEAVALALLAAWLIWADLTATKVDLVSALFVTGFAFAGAAALWALGAALARRRAGARAPAMVLQLMLLPVGWFMISGGLGWLGVPLMVLGVGVCGLLVSRPTTRALGFQ</sequence>
<keyword evidence="1" id="KW-1133">Transmembrane helix</keyword>
<keyword evidence="1" id="KW-0472">Membrane</keyword>
<gene>
    <name evidence="2" type="ORF">GA0074696_1588</name>
</gene>
<keyword evidence="1" id="KW-0812">Transmembrane</keyword>
<reference evidence="2 3" key="1">
    <citation type="submission" date="2016-06" db="EMBL/GenBank/DDBJ databases">
        <authorList>
            <person name="Kjaerup R.B."/>
            <person name="Dalgaard T.S."/>
            <person name="Juul-Madsen H.R."/>
        </authorList>
    </citation>
    <scope>NUCLEOTIDE SEQUENCE [LARGE SCALE GENOMIC DNA]</scope>
    <source>
        <strain evidence="2 3">DSM 43821</strain>
    </source>
</reference>
<organism evidence="2 3">
    <name type="scientific">Micromonospora purpureochromogenes</name>
    <dbReference type="NCBI Taxonomy" id="47872"/>
    <lineage>
        <taxon>Bacteria</taxon>
        <taxon>Bacillati</taxon>
        <taxon>Actinomycetota</taxon>
        <taxon>Actinomycetes</taxon>
        <taxon>Micromonosporales</taxon>
        <taxon>Micromonosporaceae</taxon>
        <taxon>Micromonospora</taxon>
    </lineage>
</organism>
<dbReference type="EMBL" id="LT607410">
    <property type="protein sequence ID" value="SCE90740.1"/>
    <property type="molecule type" value="Genomic_DNA"/>
</dbReference>
<evidence type="ECO:0008006" key="4">
    <source>
        <dbReference type="Google" id="ProtNLM"/>
    </source>
</evidence>
<dbReference type="Proteomes" id="UP000198228">
    <property type="component" value="Chromosome I"/>
</dbReference>
<proteinExistence type="predicted"/>
<feature type="transmembrane region" description="Helical" evidence="1">
    <location>
        <begin position="33"/>
        <end position="50"/>
    </location>
</feature>
<name>A0A1C4W3F1_9ACTN</name>
<evidence type="ECO:0000256" key="1">
    <source>
        <dbReference type="SAM" id="Phobius"/>
    </source>
</evidence>
<dbReference type="AlphaFoldDB" id="A0A1C4W3F1"/>
<evidence type="ECO:0000313" key="2">
    <source>
        <dbReference type="EMBL" id="SCE90740.1"/>
    </source>
</evidence>
<evidence type="ECO:0000313" key="3">
    <source>
        <dbReference type="Proteomes" id="UP000198228"/>
    </source>
</evidence>